<dbReference type="AlphaFoldDB" id="F5BZN5"/>
<sequence length="145" mass="16254">MINVLPILISGVKCISWLKGCGHLHNIEVNKIQLQRLQSFLQSRSNQFWGMECVPQLPTVEDVLSLHTSICNFLPYGLSHLVFIEIDQSPIYVSVSGFNGQFDRFICSSFWGLAGVPIGSQSYQRYAVSITQRNGVTLSCQIHAH</sequence>
<protein>
    <submittedName>
        <fullName evidence="1">Uncharacterized protein</fullName>
    </submittedName>
</protein>
<name>F5BZN5_EPIBR</name>
<reference evidence="1" key="1">
    <citation type="submission" date="2011-02" db="EMBL/GenBank/DDBJ databases">
        <title>Identification of Chromosome 13 in Epinephelus bruneus.</title>
        <authorList>
            <person name="Kim J.-S."/>
            <person name="Harikrishnan R."/>
            <person name="Heo M.-S."/>
        </authorList>
    </citation>
    <scope>NUCLEOTIDE SEQUENCE</scope>
</reference>
<proteinExistence type="evidence at transcript level"/>
<accession>F5BZN5</accession>
<dbReference type="EMBL" id="JF430628">
    <property type="protein sequence ID" value="AEB31295.1"/>
    <property type="molecule type" value="mRNA"/>
</dbReference>
<organism evidence="1">
    <name type="scientific">Epinephelus bruneus</name>
    <name type="common">Longtooth grouper</name>
    <dbReference type="NCBI Taxonomy" id="323802"/>
    <lineage>
        <taxon>Eukaryota</taxon>
        <taxon>Metazoa</taxon>
        <taxon>Chordata</taxon>
        <taxon>Craniata</taxon>
        <taxon>Vertebrata</taxon>
        <taxon>Euteleostomi</taxon>
        <taxon>Actinopterygii</taxon>
        <taxon>Neopterygii</taxon>
        <taxon>Teleostei</taxon>
        <taxon>Neoteleostei</taxon>
        <taxon>Acanthomorphata</taxon>
        <taxon>Eupercaria</taxon>
        <taxon>Perciformes</taxon>
        <taxon>Serranoidei</taxon>
        <taxon>Serranidae</taxon>
        <taxon>Epinephelinae</taxon>
        <taxon>Epinephelini</taxon>
        <taxon>Epinephelus</taxon>
    </lineage>
</organism>
<evidence type="ECO:0000313" key="1">
    <source>
        <dbReference type="EMBL" id="AEB31295.1"/>
    </source>
</evidence>
<feature type="non-terminal residue" evidence="1">
    <location>
        <position position="145"/>
    </location>
</feature>